<keyword evidence="2" id="KW-1185">Reference proteome</keyword>
<evidence type="ECO:0000313" key="1">
    <source>
        <dbReference type="EMBL" id="ADI32665.1"/>
    </source>
</evidence>
<dbReference type="AlphaFoldDB" id="D7DA69"/>
<reference evidence="2" key="1">
    <citation type="submission" date="2010-05" db="EMBL/GenBank/DDBJ databases">
        <title>Complete sequence of Staphylothermus hellenicus DSM 12710.</title>
        <authorList>
            <consortium name="US DOE Joint Genome Institute"/>
            <person name="Lucas S."/>
            <person name="Copeland A."/>
            <person name="Lapidus A."/>
            <person name="Cheng J.-F."/>
            <person name="Bruce D."/>
            <person name="Goodwin L."/>
            <person name="Pitluck S."/>
            <person name="Davenport K."/>
            <person name="Detter J.C."/>
            <person name="Han C."/>
            <person name="Tapia R."/>
            <person name="Larimer F."/>
            <person name="Land M."/>
            <person name="Hauser L."/>
            <person name="Kyrpides N."/>
            <person name="Mikhailova N."/>
            <person name="Anderson I.J."/>
            <person name="Woyke T."/>
        </authorList>
    </citation>
    <scope>NUCLEOTIDE SEQUENCE [LARGE SCALE GENOMIC DNA]</scope>
    <source>
        <strain evidence="2">DSM 12710 / JCM 10830 / BK20S6-10-b1 / P8</strain>
    </source>
</reference>
<sequence length="81" mass="9079">MLSFCELINIKALSFAAIDIDSFYFALTKLYWPFRECPPLLTPAVIEAIDRHISRGLLIVGAGLLPGPTIICVIKKVFIYH</sequence>
<dbReference type="Proteomes" id="UP000002573">
    <property type="component" value="Chromosome"/>
</dbReference>
<dbReference type="KEGG" id="shc:Shell_1577"/>
<dbReference type="EMBL" id="CP002051">
    <property type="protein sequence ID" value="ADI32665.1"/>
    <property type="molecule type" value="Genomic_DNA"/>
</dbReference>
<accession>D7DA69</accession>
<proteinExistence type="predicted"/>
<protein>
    <submittedName>
        <fullName evidence="1">Uncharacterized protein</fullName>
    </submittedName>
</protein>
<evidence type="ECO:0000313" key="2">
    <source>
        <dbReference type="Proteomes" id="UP000002573"/>
    </source>
</evidence>
<dbReference type="HOGENOM" id="CLU_2565897_0_0_2"/>
<gene>
    <name evidence="1" type="ordered locus">Shell_1577</name>
</gene>
<organism evidence="1 2">
    <name type="scientific">Staphylothermus hellenicus (strain DSM 12710 / JCM 10830 / BK20S6-10-b1 / P8)</name>
    <dbReference type="NCBI Taxonomy" id="591019"/>
    <lineage>
        <taxon>Archaea</taxon>
        <taxon>Thermoproteota</taxon>
        <taxon>Thermoprotei</taxon>
        <taxon>Desulfurococcales</taxon>
        <taxon>Desulfurococcaceae</taxon>
        <taxon>Staphylothermus</taxon>
    </lineage>
</organism>
<reference evidence="1 2" key="2">
    <citation type="journal article" date="2011" name="Stand. Genomic Sci.">
        <title>Complete genome sequence of Staphylothermus hellenicus P8.</title>
        <authorList>
            <person name="Anderson I."/>
            <person name="Wirth R."/>
            <person name="Lucas S."/>
            <person name="Copeland A."/>
            <person name="Lapidus A."/>
            <person name="Cheng J.F."/>
            <person name="Goodwin L."/>
            <person name="Pitluck S."/>
            <person name="Davenport K."/>
            <person name="Detter J.C."/>
            <person name="Han C."/>
            <person name="Tapia R."/>
            <person name="Land M."/>
            <person name="Hauser L."/>
            <person name="Pati A."/>
            <person name="Mikhailova N."/>
            <person name="Woyke T."/>
            <person name="Klenk H.P."/>
            <person name="Kyrpides N."/>
            <person name="Ivanova N."/>
        </authorList>
    </citation>
    <scope>NUCLEOTIDE SEQUENCE [LARGE SCALE GENOMIC DNA]</scope>
    <source>
        <strain evidence="2">DSM 12710 / JCM 10830 / BK20S6-10-b1 / P8</strain>
    </source>
</reference>
<name>D7DA69_STAHD</name>